<protein>
    <recommendedName>
        <fullName evidence="9">CDP-glycerol glycerophosphotransferase (TagB/SpsB family)</fullName>
    </recommendedName>
</protein>
<evidence type="ECO:0000256" key="3">
    <source>
        <dbReference type="ARBA" id="ARBA00022475"/>
    </source>
</evidence>
<sequence length="1039" mass="123110">MNYVEIEFQNGINKFVMPRQTAEQIEFIQIGDKSIHFVKHALDEANTEILIVLNEVFPTDVFYDLQFIDKENQNIVLYSPMEGVIPFFGEVQGILKVENKKIKMKFLHLNALFNQVKRAPILQIENLFTSDGKRLKKDAIKDSSNLLAIATQRNTSIDHVVPLHFEKDEIILSSEYLTGLFDIAIIILKNEHAFRISESTNNKEKYVSSIKQQTKYLGDFSDKVKYEGAEDNELIFNTSSVFDIQRAFLLTDNIFEELQWDDKAETITVSNKISGNIRLAYLLLLSTEEGFYTKNLKDEISQEQSNVPAYVDLTRYNFDKSHLKNVTLLSVKDIRISGTSLRFSLNDDYHNDSISEAPFLLVKQRNNGKIHYIHGERESNCFYFNFYYLLDTLGTKNGTRWDFYLINNPKSTISYQLGKFEESLIERPERFFEPFKQNFENDSTYKQRTRIYITVNNELAMVRNNLSNLIKEEFKLKAQVIGFKMKKNMVDLQISVMSPFIKDLQLNSLHLIQRNKDSLDQRSFSITELDTFNGKTVVSSTINLKESNLYPLYWDLYIGIIRNEEKYYVKINSVAQKIAWDINQTISKYQYQINNTDIIYPYITLSNDLSFTYREKEFFENRYYLLKENLAYLYVQLFYKHYAKRNIWLAFEKLAISAHDSGYYFFDYVYKNQKHDEFYYIIQKNSPEMKNLADKKDKVIYFMSFKYFVYMFASKLLVSSDTKRNSYNLKLKKSKLAKALTNKKLVYLQHGVNGLKRVPDFHKSRDVFDLVIAPSEFEKQMIVNDWGYDESEVAATGLARWDGLVDRTEEIPYKQIFLMPTWRTWMDGMEKDKFKESEYFKKYNEFLSSEKLHALLEEHNVKIKFFLHPKFRNYIDLFDSKSPNIEKFGFLEVPMDEMIMKSSLMISDYSSVIWEMFYLKKPCVFFHFDKDKYLEYEGAYMDFDTDLFGDVAYETSDLISIVENYIQNGFEEKNEFAEMRNEYFTFMDNHNSERIYEVIEENKDWLISDSLKIPKFKLSHLMPYSMRRKILDIKNSILK</sequence>
<dbReference type="InterPro" id="IPR043149">
    <property type="entry name" value="TagF_N"/>
</dbReference>
<keyword evidence="5" id="KW-0777">Teichoic acid biosynthesis</keyword>
<evidence type="ECO:0000256" key="1">
    <source>
        <dbReference type="ARBA" id="ARBA00004202"/>
    </source>
</evidence>
<dbReference type="Pfam" id="PF04464">
    <property type="entry name" value="Glyphos_transf"/>
    <property type="match status" value="1"/>
</dbReference>
<dbReference type="Proteomes" id="UP000641206">
    <property type="component" value="Unassembled WGS sequence"/>
</dbReference>
<dbReference type="InterPro" id="IPR043148">
    <property type="entry name" value="TagF_C"/>
</dbReference>
<proteinExistence type="inferred from homology"/>
<evidence type="ECO:0008006" key="9">
    <source>
        <dbReference type="Google" id="ProtNLM"/>
    </source>
</evidence>
<accession>A0ABQ2P0D5</accession>
<evidence type="ECO:0000256" key="6">
    <source>
        <dbReference type="ARBA" id="ARBA00023136"/>
    </source>
</evidence>
<dbReference type="RefSeq" id="WP_188736806.1">
    <property type="nucleotide sequence ID" value="NZ_BMLW01000014.1"/>
</dbReference>
<keyword evidence="8" id="KW-1185">Reference proteome</keyword>
<reference evidence="8" key="1">
    <citation type="journal article" date="2019" name="Int. J. Syst. Evol. Microbiol.">
        <title>The Global Catalogue of Microorganisms (GCM) 10K type strain sequencing project: providing services to taxonomists for standard genome sequencing and annotation.</title>
        <authorList>
            <consortium name="The Broad Institute Genomics Platform"/>
            <consortium name="The Broad Institute Genome Sequencing Center for Infectious Disease"/>
            <person name="Wu L."/>
            <person name="Ma J."/>
        </authorList>
    </citation>
    <scope>NUCLEOTIDE SEQUENCE [LARGE SCALE GENOMIC DNA]</scope>
    <source>
        <strain evidence="8">CGMCC 1.7693</strain>
    </source>
</reference>
<dbReference type="PANTHER" id="PTHR37316">
    <property type="entry name" value="TEICHOIC ACID GLYCEROL-PHOSPHATE PRIMASE"/>
    <property type="match status" value="1"/>
</dbReference>
<evidence type="ECO:0000256" key="5">
    <source>
        <dbReference type="ARBA" id="ARBA00022944"/>
    </source>
</evidence>
<evidence type="ECO:0000313" key="7">
    <source>
        <dbReference type="EMBL" id="GGP15128.1"/>
    </source>
</evidence>
<dbReference type="PANTHER" id="PTHR37316:SF3">
    <property type="entry name" value="TEICHOIC ACID GLYCEROL-PHOSPHATE TRANSFERASE"/>
    <property type="match status" value="1"/>
</dbReference>
<gene>
    <name evidence="7" type="ORF">GCM10011346_41710</name>
</gene>
<comment type="caution">
    <text evidence="7">The sequence shown here is derived from an EMBL/GenBank/DDBJ whole genome shotgun (WGS) entry which is preliminary data.</text>
</comment>
<evidence type="ECO:0000256" key="2">
    <source>
        <dbReference type="ARBA" id="ARBA00010488"/>
    </source>
</evidence>
<organism evidence="7 8">
    <name type="scientific">Oceanobacillus neutriphilus</name>
    <dbReference type="NCBI Taxonomy" id="531815"/>
    <lineage>
        <taxon>Bacteria</taxon>
        <taxon>Bacillati</taxon>
        <taxon>Bacillota</taxon>
        <taxon>Bacilli</taxon>
        <taxon>Bacillales</taxon>
        <taxon>Bacillaceae</taxon>
        <taxon>Oceanobacillus</taxon>
    </lineage>
</organism>
<evidence type="ECO:0000256" key="4">
    <source>
        <dbReference type="ARBA" id="ARBA00022679"/>
    </source>
</evidence>
<evidence type="ECO:0000313" key="8">
    <source>
        <dbReference type="Proteomes" id="UP000641206"/>
    </source>
</evidence>
<comment type="similarity">
    <text evidence="2">Belongs to the CDP-glycerol glycerophosphotransferase family.</text>
</comment>
<keyword evidence="3" id="KW-1003">Cell membrane</keyword>
<dbReference type="InterPro" id="IPR007554">
    <property type="entry name" value="Glycerophosphate_synth"/>
</dbReference>
<dbReference type="Gene3D" id="3.40.50.12580">
    <property type="match status" value="1"/>
</dbReference>
<comment type="subcellular location">
    <subcellularLocation>
        <location evidence="1">Cell membrane</location>
        <topology evidence="1">Peripheral membrane protein</topology>
    </subcellularLocation>
</comment>
<name>A0ABQ2P0D5_9BACI</name>
<keyword evidence="6" id="KW-0472">Membrane</keyword>
<dbReference type="SUPFAM" id="SSF53756">
    <property type="entry name" value="UDP-Glycosyltransferase/glycogen phosphorylase"/>
    <property type="match status" value="1"/>
</dbReference>
<dbReference type="InterPro" id="IPR051612">
    <property type="entry name" value="Teichoic_Acid_Biosynth"/>
</dbReference>
<dbReference type="EMBL" id="BMLW01000014">
    <property type="protein sequence ID" value="GGP15128.1"/>
    <property type="molecule type" value="Genomic_DNA"/>
</dbReference>
<keyword evidence="4" id="KW-0808">Transferase</keyword>
<dbReference type="Gene3D" id="3.40.50.11820">
    <property type="match status" value="1"/>
</dbReference>